<feature type="region of interest" description="Disordered" evidence="1">
    <location>
        <begin position="204"/>
        <end position="264"/>
    </location>
</feature>
<feature type="compositionally biased region" description="Polar residues" evidence="1">
    <location>
        <begin position="230"/>
        <end position="243"/>
    </location>
</feature>
<dbReference type="eggNOG" id="ENOG502QUVC">
    <property type="taxonomic scope" value="Eukaryota"/>
</dbReference>
<feature type="compositionally biased region" description="Acidic residues" evidence="1">
    <location>
        <begin position="90"/>
        <end position="107"/>
    </location>
</feature>
<dbReference type="Pfam" id="PF26013">
    <property type="entry name" value="DUF8004"/>
    <property type="match status" value="1"/>
</dbReference>
<accession>F0X9F7</accession>
<dbReference type="InterPro" id="IPR058317">
    <property type="entry name" value="DUF8004"/>
</dbReference>
<dbReference type="OrthoDB" id="5300331at2759"/>
<feature type="compositionally biased region" description="Pro residues" evidence="1">
    <location>
        <begin position="133"/>
        <end position="149"/>
    </location>
</feature>
<evidence type="ECO:0000313" key="4">
    <source>
        <dbReference type="Proteomes" id="UP000007796"/>
    </source>
</evidence>
<dbReference type="HOGENOM" id="CLU_005053_0_0_1"/>
<feature type="compositionally biased region" description="Low complexity" evidence="1">
    <location>
        <begin position="1076"/>
        <end position="1104"/>
    </location>
</feature>
<dbReference type="STRING" id="655863.F0X9F7"/>
<dbReference type="AlphaFoldDB" id="F0X9F7"/>
<dbReference type="InParanoid" id="F0X9F7"/>
<feature type="region of interest" description="Disordered" evidence="1">
    <location>
        <begin position="25"/>
        <end position="154"/>
    </location>
</feature>
<feature type="compositionally biased region" description="Pro residues" evidence="1">
    <location>
        <begin position="32"/>
        <end position="44"/>
    </location>
</feature>
<feature type="region of interest" description="Disordered" evidence="1">
    <location>
        <begin position="998"/>
        <end position="1031"/>
    </location>
</feature>
<feature type="compositionally biased region" description="Basic residues" evidence="1">
    <location>
        <begin position="664"/>
        <end position="677"/>
    </location>
</feature>
<dbReference type="PANTHER" id="PTHR39601:SF2">
    <property type="entry name" value="CHORIOGENIN HMINOR"/>
    <property type="match status" value="1"/>
</dbReference>
<feature type="compositionally biased region" description="Low complexity" evidence="1">
    <location>
        <begin position="62"/>
        <end position="75"/>
    </location>
</feature>
<dbReference type="PANTHER" id="PTHR39601">
    <property type="entry name" value="CHORIOGENIN HMINOR"/>
    <property type="match status" value="1"/>
</dbReference>
<dbReference type="EMBL" id="GL629735">
    <property type="protein sequence ID" value="EFX05236.1"/>
    <property type="molecule type" value="Genomic_DNA"/>
</dbReference>
<feature type="compositionally biased region" description="Polar residues" evidence="1">
    <location>
        <begin position="1021"/>
        <end position="1031"/>
    </location>
</feature>
<feature type="compositionally biased region" description="Basic and acidic residues" evidence="1">
    <location>
        <begin position="108"/>
        <end position="122"/>
    </location>
</feature>
<dbReference type="GeneID" id="25976391"/>
<feature type="compositionally biased region" description="Low complexity" evidence="1">
    <location>
        <begin position="678"/>
        <end position="705"/>
    </location>
</feature>
<dbReference type="RefSeq" id="XP_014174718.1">
    <property type="nucleotide sequence ID" value="XM_014319243.1"/>
</dbReference>
<evidence type="ECO:0000256" key="1">
    <source>
        <dbReference type="SAM" id="MobiDB-lite"/>
    </source>
</evidence>
<feature type="compositionally biased region" description="Pro residues" evidence="1">
    <location>
        <begin position="253"/>
        <end position="262"/>
    </location>
</feature>
<feature type="domain" description="DUF8004" evidence="2">
    <location>
        <begin position="460"/>
        <end position="553"/>
    </location>
</feature>
<feature type="region of interest" description="Disordered" evidence="1">
    <location>
        <begin position="656"/>
        <end position="705"/>
    </location>
</feature>
<evidence type="ECO:0000259" key="2">
    <source>
        <dbReference type="Pfam" id="PF26013"/>
    </source>
</evidence>
<keyword evidence="4" id="KW-1185">Reference proteome</keyword>
<sequence>MASPSEYEQLTRDVSGILLLPLPPKAVQHPAMPAPTSAPPPPPLTHSSPTLPPGYEYDDLSVSDLVGSLSLSSAPQLPPLDYYSSPEQQQEQEQEEPGEFDEQDEQEEQKPEERQAVPKFPEDYLPSPTRSAPAPPLPFEPILIGPPGPQKRHQLHQLCRRHRRHLLSRQRARQCCVRLGAVRDMSGLSEEAARNKAPRFNAVSGPLHLFKSQARGRSPSEAEKPRGRSVSAQPPETGTQSGAQPHAGTPPSSKGPPPPPPAEAWVLTADSTAEYNVEYLLSRERVPELWDEGGTLFIFLAPRDSGKEASFRVRASIISESPVLIGMALAETMSPVSIRSPARSFSGRDSLSAADAHRIVSPGSPADSDMGDAMALYLPVVSSNPGERTSELEQLLPVRNLFALLTGQPLVATHSTPTAFSVLLQVAALLREFEFGVGSSAGNGSFGSSGSFGEAVDLCLGFYLEREGLMDVRHSREKTLEALVLGEQLRFWPLYNEAFCHAVGKYPAMRETLRTSPLWQQLSGNTRLRLERAHLDLLSRQHSVNMRIEQFDFPSLFSGTGNSTSNDAYRGLRFKNWRTSFADMRSFVLRHYKSRFGSWPPKASSRRNPFSESGLNRLVLRTLYTDLCAVYDLLVDRSSFTPRVSEDNAVATFAVPPDSGLAPAHHHQHPHLHHRHATSTASTATTATTATSSTSTSTAATPTSASLAAARLPEIENAMMALRQILAEFDESSPPVLPPIPYDTPLLPSMTAVLPTYGEMSARDQARFDRGIKEAQMQSVLRMSHNADADCPDSSTFLAAFEAFELREARRGKSGAELAEMRIGHWLFLYVVLQSMPILVVDAPGLNHTDGVEYFLCEPSQGRPPWVEDAGEVRKAWFQTAGGAGPLVELSADVLLYSVEATYHRSHCWLAAQKWLGDARTGKGFNSGAAGAEAGFVPEPPSRIEANDDADSDFHMPDLPRPYYLAGSMSVPDLPRFIDSGSPLEPQSATTTSYSASFAAPLDLPTPTSPQDRSGSPVMMSRTSTDPLPNIQLQVPRQRANYGELQERANLRHASIGWALEPVKISDVDMLPLQQPQQQEQLDPEPLQQFQQSQQLPQLQQPQQRGLMVPPQARRVASAGNLRVNTGSDSLVNTGSTFDDILGGMDKTEKKNKRKSFLPFM</sequence>
<name>F0X9F7_GROCL</name>
<organism evidence="4">
    <name type="scientific">Grosmannia clavigera (strain kw1407 / UAMH 11150)</name>
    <name type="common">Blue stain fungus</name>
    <name type="synonym">Graphiocladiella clavigera</name>
    <dbReference type="NCBI Taxonomy" id="655863"/>
    <lineage>
        <taxon>Eukaryota</taxon>
        <taxon>Fungi</taxon>
        <taxon>Dikarya</taxon>
        <taxon>Ascomycota</taxon>
        <taxon>Pezizomycotina</taxon>
        <taxon>Sordariomycetes</taxon>
        <taxon>Sordariomycetidae</taxon>
        <taxon>Ophiostomatales</taxon>
        <taxon>Ophiostomataceae</taxon>
        <taxon>Leptographium</taxon>
    </lineage>
</organism>
<reference evidence="3 4" key="1">
    <citation type="journal article" date="2011" name="Proc. Natl. Acad. Sci. U.S.A.">
        <title>Genome and transcriptome analyses of the mountain pine beetle-fungal symbiont Grosmannia clavigera, a lodgepole pine pathogen.</title>
        <authorList>
            <person name="DiGuistini S."/>
            <person name="Wang Y."/>
            <person name="Liao N.Y."/>
            <person name="Taylor G."/>
            <person name="Tanguay P."/>
            <person name="Feau N."/>
            <person name="Henrissat B."/>
            <person name="Chan S.K."/>
            <person name="Hesse-Orce U."/>
            <person name="Alamouti S.M."/>
            <person name="Tsui C.K.M."/>
            <person name="Docking R.T."/>
            <person name="Levasseur A."/>
            <person name="Haridas S."/>
            <person name="Robertson G."/>
            <person name="Birol I."/>
            <person name="Holt R.A."/>
            <person name="Marra M.A."/>
            <person name="Hamelin R.C."/>
            <person name="Hirst M."/>
            <person name="Jones S.J.M."/>
            <person name="Bohlmann J."/>
            <person name="Breuil C."/>
        </authorList>
    </citation>
    <scope>NUCLEOTIDE SEQUENCE [LARGE SCALE GENOMIC DNA]</scope>
    <source>
        <strain evidence="4">kw1407 / UAMH 11150</strain>
    </source>
</reference>
<evidence type="ECO:0000313" key="3">
    <source>
        <dbReference type="EMBL" id="EFX05236.1"/>
    </source>
</evidence>
<proteinExistence type="predicted"/>
<feature type="region of interest" description="Disordered" evidence="1">
    <location>
        <begin position="1076"/>
        <end position="1109"/>
    </location>
</feature>
<protein>
    <recommendedName>
        <fullName evidence="2">DUF8004 domain-containing protein</fullName>
    </recommendedName>
</protein>
<gene>
    <name evidence="3" type="ORF">CMQ_3305</name>
</gene>
<dbReference type="Proteomes" id="UP000007796">
    <property type="component" value="Unassembled WGS sequence"/>
</dbReference>